<dbReference type="Gene3D" id="3.40.980.10">
    <property type="entry name" value="MoaB/Mog-like domain"/>
    <property type="match status" value="1"/>
</dbReference>
<dbReference type="RefSeq" id="XP_026599702.1">
    <property type="nucleotide sequence ID" value="XM_026751970.1"/>
</dbReference>
<dbReference type="InterPro" id="IPR036135">
    <property type="entry name" value="MoeA_linker/N_sf"/>
</dbReference>
<feature type="compositionally biased region" description="Polar residues" evidence="4">
    <location>
        <begin position="1"/>
        <end position="10"/>
    </location>
</feature>
<accession>A0A3D8QRU4</accession>
<dbReference type="InterPro" id="IPR036688">
    <property type="entry name" value="MoeA_C_domain_IV_sf"/>
</dbReference>
<reference evidence="6 7" key="1">
    <citation type="journal article" date="2018" name="IMA Fungus">
        <title>IMA Genome-F 9: Draft genome sequence of Annulohypoxylon stygium, Aspergillus mulundensis, Berkeleyomyces basicola (syn. Thielaviopsis basicola), Ceratocystis smalleyi, two Cercospora beticola strains, Coleophoma cylindrospora, Fusarium fracticaudum, Phialophora cf. hyalina, and Morchella septimelata.</title>
        <authorList>
            <person name="Wingfield B.D."/>
            <person name="Bills G.F."/>
            <person name="Dong Y."/>
            <person name="Huang W."/>
            <person name="Nel W.J."/>
            <person name="Swalarsk-Parry B.S."/>
            <person name="Vaghefi N."/>
            <person name="Wilken P.M."/>
            <person name="An Z."/>
            <person name="de Beer Z.W."/>
            <person name="De Vos L."/>
            <person name="Chen L."/>
            <person name="Duong T.A."/>
            <person name="Gao Y."/>
            <person name="Hammerbacher A."/>
            <person name="Kikkert J.R."/>
            <person name="Li Y."/>
            <person name="Li H."/>
            <person name="Li K."/>
            <person name="Li Q."/>
            <person name="Liu X."/>
            <person name="Ma X."/>
            <person name="Naidoo K."/>
            <person name="Pethybridge S.J."/>
            <person name="Sun J."/>
            <person name="Steenkamp E.T."/>
            <person name="van der Nest M.A."/>
            <person name="van Wyk S."/>
            <person name="Wingfield M.J."/>
            <person name="Xiong C."/>
            <person name="Yue Q."/>
            <person name="Zhang X."/>
        </authorList>
    </citation>
    <scope>NUCLEOTIDE SEQUENCE [LARGE SCALE GENOMIC DNA]</scope>
    <source>
        <strain evidence="6 7">DSM 5745</strain>
    </source>
</reference>
<feature type="domain" description="MoaB/Mog" evidence="5">
    <location>
        <begin position="149"/>
        <end position="291"/>
    </location>
</feature>
<comment type="similarity">
    <text evidence="3">Belongs to the MoeA family.</text>
</comment>
<dbReference type="SUPFAM" id="SSF53218">
    <property type="entry name" value="Molybdenum cofactor biosynthesis proteins"/>
    <property type="match status" value="1"/>
</dbReference>
<dbReference type="InterPro" id="IPR005110">
    <property type="entry name" value="MoeA_linker/N"/>
</dbReference>
<keyword evidence="7" id="KW-1185">Reference proteome</keyword>
<dbReference type="SUPFAM" id="SSF63882">
    <property type="entry name" value="MoeA N-terminal region -like"/>
    <property type="match status" value="1"/>
</dbReference>
<dbReference type="GO" id="GO:0006777">
    <property type="term" value="P:Mo-molybdopterin cofactor biosynthetic process"/>
    <property type="evidence" value="ECO:0007669"/>
    <property type="project" value="UniProtKB-UniRule"/>
</dbReference>
<keyword evidence="3" id="KW-0479">Metal-binding</keyword>
<dbReference type="GO" id="GO:0061598">
    <property type="term" value="F:molybdopterin adenylyltransferase activity"/>
    <property type="evidence" value="ECO:0007669"/>
    <property type="project" value="UniProtKB-UniRule"/>
</dbReference>
<comment type="cofactor">
    <cofactor evidence="3">
        <name>Mg(2+)</name>
        <dbReference type="ChEBI" id="CHEBI:18420"/>
    </cofactor>
</comment>
<dbReference type="SMART" id="SM00852">
    <property type="entry name" value="MoCF_biosynth"/>
    <property type="match status" value="1"/>
</dbReference>
<name>A0A3D8QRU4_9EURO</name>
<dbReference type="STRING" id="1810919.A0A3D8QRU4"/>
<dbReference type="GO" id="GO:0061599">
    <property type="term" value="F:molybdopterin molybdotransferase activity"/>
    <property type="evidence" value="ECO:0007669"/>
    <property type="project" value="UniProtKB-UniRule"/>
</dbReference>
<keyword evidence="3" id="KW-0460">Magnesium</keyword>
<dbReference type="Proteomes" id="UP000256690">
    <property type="component" value="Unassembled WGS sequence"/>
</dbReference>
<gene>
    <name evidence="6" type="ORF">DSM5745_09954</name>
</gene>
<dbReference type="InterPro" id="IPR036425">
    <property type="entry name" value="MoaB/Mog-like_dom_sf"/>
</dbReference>
<comment type="function">
    <text evidence="3">Catalyzes two steps in the biosynthesis of the molybdenum cofactor. In the first step, molybdopterin is adenylated. Subsequently, molybdate is inserted into adenylated molybdopterin and AMP is released.</text>
</comment>
<protein>
    <recommendedName>
        <fullName evidence="2">molybdopterin adenylyltransferase</fullName>
        <ecNumber evidence="2">2.7.7.75</ecNumber>
    </recommendedName>
</protein>
<comment type="caution">
    <text evidence="6">The sequence shown here is derived from an EMBL/GenBank/DDBJ whole genome shotgun (WGS) entry which is preliminary data.</text>
</comment>
<evidence type="ECO:0000313" key="7">
    <source>
        <dbReference type="Proteomes" id="UP000256690"/>
    </source>
</evidence>
<dbReference type="SUPFAM" id="SSF63867">
    <property type="entry name" value="MoeA C-terminal domain-like"/>
    <property type="match status" value="1"/>
</dbReference>
<dbReference type="OrthoDB" id="6777263at2759"/>
<evidence type="ECO:0000256" key="4">
    <source>
        <dbReference type="SAM" id="MobiDB-lite"/>
    </source>
</evidence>
<proteinExistence type="inferred from homology"/>
<dbReference type="Pfam" id="PF00994">
    <property type="entry name" value="MoCF_biosynth"/>
    <property type="match status" value="1"/>
</dbReference>
<dbReference type="Gene3D" id="2.40.340.10">
    <property type="entry name" value="MoeA, C-terminal, domain IV"/>
    <property type="match status" value="1"/>
</dbReference>
<comment type="catalytic activity">
    <reaction evidence="3">
        <text>adenylyl-molybdopterin + molybdate = Mo-molybdopterin + AMP + H(+)</text>
        <dbReference type="Rhea" id="RHEA:35047"/>
        <dbReference type="ChEBI" id="CHEBI:15378"/>
        <dbReference type="ChEBI" id="CHEBI:36264"/>
        <dbReference type="ChEBI" id="CHEBI:62727"/>
        <dbReference type="ChEBI" id="CHEBI:71302"/>
        <dbReference type="ChEBI" id="CHEBI:456215"/>
    </reaction>
</comment>
<dbReference type="EMBL" id="PVWQ01000014">
    <property type="protein sequence ID" value="RDW64543.1"/>
    <property type="molecule type" value="Genomic_DNA"/>
</dbReference>
<dbReference type="AlphaFoldDB" id="A0A3D8QRU4"/>
<comment type="similarity">
    <text evidence="1">In the C-terminal section; belongs to the MoeA family.</text>
</comment>
<keyword evidence="3" id="KW-0808">Transferase</keyword>
<keyword evidence="3" id="KW-0500">Molybdenum</keyword>
<dbReference type="GO" id="GO:0005829">
    <property type="term" value="C:cytosol"/>
    <property type="evidence" value="ECO:0007669"/>
    <property type="project" value="TreeGrafter"/>
</dbReference>
<dbReference type="InterPro" id="IPR038987">
    <property type="entry name" value="MoeA-like"/>
</dbReference>
<evidence type="ECO:0000256" key="2">
    <source>
        <dbReference type="ARBA" id="ARBA00012509"/>
    </source>
</evidence>
<dbReference type="Pfam" id="PF03453">
    <property type="entry name" value="MoeA_N"/>
    <property type="match status" value="1"/>
</dbReference>
<dbReference type="Gene3D" id="3.90.105.10">
    <property type="entry name" value="Molybdopterin biosynthesis moea protein, domain 2"/>
    <property type="match status" value="1"/>
</dbReference>
<dbReference type="EC" id="2.7.7.75" evidence="2"/>
<dbReference type="GeneID" id="38120324"/>
<comment type="pathway">
    <text evidence="3">Cofactor biosynthesis; molybdopterin biosynthesis.</text>
</comment>
<evidence type="ECO:0000259" key="5">
    <source>
        <dbReference type="SMART" id="SM00852"/>
    </source>
</evidence>
<feature type="region of interest" description="Disordered" evidence="4">
    <location>
        <begin position="1"/>
        <end position="23"/>
    </location>
</feature>
<evidence type="ECO:0000256" key="1">
    <source>
        <dbReference type="ARBA" id="ARBA00008339"/>
    </source>
</evidence>
<dbReference type="NCBIfam" id="TIGR00177">
    <property type="entry name" value="molyb_syn"/>
    <property type="match status" value="1"/>
</dbReference>
<dbReference type="GO" id="GO:0046872">
    <property type="term" value="F:metal ion binding"/>
    <property type="evidence" value="ECO:0007669"/>
    <property type="project" value="UniProtKB-UniRule"/>
</dbReference>
<dbReference type="PANTHER" id="PTHR10192">
    <property type="entry name" value="MOLYBDOPTERIN BIOSYNTHESIS PROTEIN"/>
    <property type="match status" value="1"/>
</dbReference>
<dbReference type="InterPro" id="IPR001453">
    <property type="entry name" value="MoaB/Mog_dom"/>
</dbReference>
<comment type="catalytic activity">
    <reaction evidence="3">
        <text>molybdopterin + ATP + H(+) = adenylyl-molybdopterin + diphosphate</text>
        <dbReference type="Rhea" id="RHEA:31331"/>
        <dbReference type="ChEBI" id="CHEBI:15378"/>
        <dbReference type="ChEBI" id="CHEBI:30616"/>
        <dbReference type="ChEBI" id="CHEBI:33019"/>
        <dbReference type="ChEBI" id="CHEBI:58698"/>
        <dbReference type="ChEBI" id="CHEBI:62727"/>
    </reaction>
</comment>
<dbReference type="PANTHER" id="PTHR10192:SF30">
    <property type="entry name" value="MOLYBDOPTERIN ADENYLYLTRANSFERASE"/>
    <property type="match status" value="1"/>
</dbReference>
<evidence type="ECO:0000313" key="6">
    <source>
        <dbReference type="EMBL" id="RDW64543.1"/>
    </source>
</evidence>
<dbReference type="UniPathway" id="UPA00344"/>
<dbReference type="Gene3D" id="2.170.190.11">
    <property type="entry name" value="Molybdopterin biosynthesis moea protein, domain 3"/>
    <property type="match status" value="1"/>
</dbReference>
<evidence type="ECO:0000256" key="3">
    <source>
        <dbReference type="RuleBase" id="RU365090"/>
    </source>
</evidence>
<dbReference type="CDD" id="cd00887">
    <property type="entry name" value="MoeA"/>
    <property type="match status" value="1"/>
</dbReference>
<dbReference type="GO" id="GO:0005524">
    <property type="term" value="F:ATP binding"/>
    <property type="evidence" value="ECO:0007669"/>
    <property type="project" value="UniProtKB-UniRule"/>
</dbReference>
<sequence>MPATESSLRQSPALFQRPTTPEAPVTFEVIGTTTAGDKPHSRADHLRDGIPPCVEIMTGAPFPLGEESERFDCCVPVEVVVTENKSSNRRYISVSKPAKRRQHRRSAGGDFTKGDVIVEAGECIQPHHIMALASVGVREVPVLRRPRVAVFSTGSELLDGVKSHQFMISDANGPYLTSMLRKWGVDVDFRGVIVDHQGTMEEAVRSALDDEYDMIVTSGAVSAGRCDLIPGLIERIGGRTVFHKVAVKPGHPILFSMLPRETGETAFFGLPGNPVAAAACLRFFALRYLQTLQLQRPEQPRVAVLRLSREDTDSCNGTKRDLTFQKEPDIFRPAISQSGQVWIIEDHSPGKTKPFLQADCWVHIPSGVSELRAGSPVSIYPF</sequence>
<organism evidence="6 7">
    <name type="scientific">Aspergillus mulundensis</name>
    <dbReference type="NCBI Taxonomy" id="1810919"/>
    <lineage>
        <taxon>Eukaryota</taxon>
        <taxon>Fungi</taxon>
        <taxon>Dikarya</taxon>
        <taxon>Ascomycota</taxon>
        <taxon>Pezizomycotina</taxon>
        <taxon>Eurotiomycetes</taxon>
        <taxon>Eurotiomycetidae</taxon>
        <taxon>Eurotiales</taxon>
        <taxon>Aspergillaceae</taxon>
        <taxon>Aspergillus</taxon>
        <taxon>Aspergillus subgen. Nidulantes</taxon>
    </lineage>
</organism>
<keyword evidence="3" id="KW-0501">Molybdenum cofactor biosynthesis</keyword>